<gene>
    <name evidence="2" type="ORF">SS37_21040</name>
</gene>
<keyword evidence="1" id="KW-1133">Transmembrane helix</keyword>
<evidence type="ECO:0000313" key="3">
    <source>
        <dbReference type="Proteomes" id="UP000033352"/>
    </source>
</evidence>
<evidence type="ECO:0000256" key="1">
    <source>
        <dbReference type="SAM" id="Phobius"/>
    </source>
</evidence>
<sequence>MGLVIKYFAIAFGIALVVVLFNVFGNTGEIRSFGQGMGYLFWMTLGPGAGMTIGAFLRQWLMPDAVYTSEGMTGLLKARLFWLVGPQCIGWLAGLITVGKQLM</sequence>
<comment type="caution">
    <text evidence="2">The sequence shown here is derived from an EMBL/GenBank/DDBJ whole genome shotgun (WGS) entry which is preliminary data.</text>
</comment>
<keyword evidence="1" id="KW-0812">Transmembrane</keyword>
<dbReference type="Proteomes" id="UP000033352">
    <property type="component" value="Unassembled WGS sequence"/>
</dbReference>
<protein>
    <recommendedName>
        <fullName evidence="4">Permease</fullName>
    </recommendedName>
</protein>
<organism evidence="2 3">
    <name type="scientific">Enterobacter sichuanensis</name>
    <dbReference type="NCBI Taxonomy" id="2071710"/>
    <lineage>
        <taxon>Bacteria</taxon>
        <taxon>Pseudomonadati</taxon>
        <taxon>Pseudomonadota</taxon>
        <taxon>Gammaproteobacteria</taxon>
        <taxon>Enterobacterales</taxon>
        <taxon>Enterobacteriaceae</taxon>
        <taxon>Enterobacter</taxon>
        <taxon>Enterobacter cloacae complex</taxon>
    </lineage>
</organism>
<dbReference type="RefSeq" id="WP_004856838.1">
    <property type="nucleotide sequence ID" value="NZ_JZYX01000054.1"/>
</dbReference>
<accession>A0A0F1AF83</accession>
<dbReference type="OrthoDB" id="6198573at2"/>
<name>A0A0F1AF83_9ENTR</name>
<reference evidence="2 3" key="1">
    <citation type="submission" date="2015-03" db="EMBL/GenBank/DDBJ databases">
        <authorList>
            <person name="McCorrison J."/>
            <person name="Sanka R."/>
            <person name="Adams M."/>
            <person name="Brinkac L."/>
            <person name="Nierman W."/>
            <person name="Sutton G."/>
            <person name="Nelson K."/>
            <person name="Kiedrowski L."/>
            <person name="Guerrero D."/>
            <person name="Bonomo R."/>
        </authorList>
    </citation>
    <scope>NUCLEOTIDE SEQUENCE [LARGE SCALE GENOMIC DNA]</scope>
    <source>
        <strain evidence="2 3">35699</strain>
    </source>
</reference>
<dbReference type="PATRIC" id="fig|1619248.3.peg.3890"/>
<dbReference type="AlphaFoldDB" id="A0A0F1AF83"/>
<feature type="transmembrane region" description="Helical" evidence="1">
    <location>
        <begin position="37"/>
        <end position="60"/>
    </location>
</feature>
<dbReference type="EMBL" id="JZYX01000054">
    <property type="protein sequence ID" value="KJN20502.1"/>
    <property type="molecule type" value="Genomic_DNA"/>
</dbReference>
<keyword evidence="1" id="KW-0472">Membrane</keyword>
<feature type="transmembrane region" description="Helical" evidence="1">
    <location>
        <begin position="80"/>
        <end position="98"/>
    </location>
</feature>
<feature type="transmembrane region" description="Helical" evidence="1">
    <location>
        <begin position="6"/>
        <end position="25"/>
    </location>
</feature>
<evidence type="ECO:0000313" key="2">
    <source>
        <dbReference type="EMBL" id="KJN20502.1"/>
    </source>
</evidence>
<proteinExistence type="predicted"/>
<evidence type="ECO:0008006" key="4">
    <source>
        <dbReference type="Google" id="ProtNLM"/>
    </source>
</evidence>